<evidence type="ECO:0000313" key="3">
    <source>
        <dbReference type="Proteomes" id="UP000094455"/>
    </source>
</evidence>
<evidence type="ECO:0000256" key="1">
    <source>
        <dbReference type="SAM" id="MobiDB-lite"/>
    </source>
</evidence>
<proteinExistence type="predicted"/>
<name>A0A1E3NS77_9ASCO</name>
<accession>A0A1E3NS77</accession>
<feature type="compositionally biased region" description="Low complexity" evidence="1">
    <location>
        <begin position="67"/>
        <end position="81"/>
    </location>
</feature>
<dbReference type="AlphaFoldDB" id="A0A1E3NS77"/>
<dbReference type="GeneID" id="30181737"/>
<feature type="region of interest" description="Disordered" evidence="1">
    <location>
        <begin position="1"/>
        <end position="85"/>
    </location>
</feature>
<dbReference type="EMBL" id="KV454001">
    <property type="protein sequence ID" value="ODQ48975.1"/>
    <property type="molecule type" value="Genomic_DNA"/>
</dbReference>
<sequence length="99" mass="10763">MSPRCPADVTKHQQDPRPRRPRADASTRLRQPFHRPQTRRPALCLSLLFPSSSPPSTPHHTPHAPSRRAVAPPASSSPLPAGRHAGPALVHYASIIHSA</sequence>
<reference evidence="2 3" key="1">
    <citation type="journal article" date="2016" name="Proc. Natl. Acad. Sci. U.S.A.">
        <title>Comparative genomics of biotechnologically important yeasts.</title>
        <authorList>
            <person name="Riley R."/>
            <person name="Haridas S."/>
            <person name="Wolfe K.H."/>
            <person name="Lopes M.R."/>
            <person name="Hittinger C.T."/>
            <person name="Goeker M."/>
            <person name="Salamov A.A."/>
            <person name="Wisecaver J.H."/>
            <person name="Long T.M."/>
            <person name="Calvey C.H."/>
            <person name="Aerts A.L."/>
            <person name="Barry K.W."/>
            <person name="Choi C."/>
            <person name="Clum A."/>
            <person name="Coughlan A.Y."/>
            <person name="Deshpande S."/>
            <person name="Douglass A.P."/>
            <person name="Hanson S.J."/>
            <person name="Klenk H.-P."/>
            <person name="LaButti K.M."/>
            <person name="Lapidus A."/>
            <person name="Lindquist E.A."/>
            <person name="Lipzen A.M."/>
            <person name="Meier-Kolthoff J.P."/>
            <person name="Ohm R.A."/>
            <person name="Otillar R.P."/>
            <person name="Pangilinan J.L."/>
            <person name="Peng Y."/>
            <person name="Rokas A."/>
            <person name="Rosa C.A."/>
            <person name="Scheuner C."/>
            <person name="Sibirny A.A."/>
            <person name="Slot J.C."/>
            <person name="Stielow J.B."/>
            <person name="Sun H."/>
            <person name="Kurtzman C.P."/>
            <person name="Blackwell M."/>
            <person name="Grigoriev I.V."/>
            <person name="Jeffries T.W."/>
        </authorList>
    </citation>
    <scope>NUCLEOTIDE SEQUENCE [LARGE SCALE GENOMIC DNA]</scope>
    <source>
        <strain evidence="2 3">NRRL Y-2026</strain>
    </source>
</reference>
<keyword evidence="3" id="KW-1185">Reference proteome</keyword>
<dbReference type="Proteomes" id="UP000094455">
    <property type="component" value="Unassembled WGS sequence"/>
</dbReference>
<protein>
    <submittedName>
        <fullName evidence="2">Uncharacterized protein</fullName>
    </submittedName>
</protein>
<organism evidence="2 3">
    <name type="scientific">Pichia membranifaciens NRRL Y-2026</name>
    <dbReference type="NCBI Taxonomy" id="763406"/>
    <lineage>
        <taxon>Eukaryota</taxon>
        <taxon>Fungi</taxon>
        <taxon>Dikarya</taxon>
        <taxon>Ascomycota</taxon>
        <taxon>Saccharomycotina</taxon>
        <taxon>Pichiomycetes</taxon>
        <taxon>Pichiales</taxon>
        <taxon>Pichiaceae</taxon>
        <taxon>Pichia</taxon>
    </lineage>
</organism>
<feature type="compositionally biased region" description="Basic and acidic residues" evidence="1">
    <location>
        <begin position="9"/>
        <end position="27"/>
    </location>
</feature>
<dbReference type="RefSeq" id="XP_019020088.1">
    <property type="nucleotide sequence ID" value="XM_019165050.1"/>
</dbReference>
<gene>
    <name evidence="2" type="ORF">PICMEDRAFT_89740</name>
</gene>
<evidence type="ECO:0000313" key="2">
    <source>
        <dbReference type="EMBL" id="ODQ48975.1"/>
    </source>
</evidence>